<evidence type="ECO:0000313" key="8">
    <source>
        <dbReference type="Proteomes" id="UP000636010"/>
    </source>
</evidence>
<keyword evidence="3" id="KW-0574">Periplasm</keyword>
<protein>
    <recommendedName>
        <fullName evidence="9">Heparin-sulfate lyase N-terminal domain-containing protein</fullName>
    </recommendedName>
</protein>
<dbReference type="RefSeq" id="WP_188463597.1">
    <property type="nucleotide sequence ID" value="NZ_BAABHU010000007.1"/>
</dbReference>
<evidence type="ECO:0000313" key="7">
    <source>
        <dbReference type="EMBL" id="GGC37514.1"/>
    </source>
</evidence>
<evidence type="ECO:0000259" key="6">
    <source>
        <dbReference type="Pfam" id="PF16889"/>
    </source>
</evidence>
<evidence type="ECO:0000256" key="1">
    <source>
        <dbReference type="ARBA" id="ARBA00004418"/>
    </source>
</evidence>
<sequence length="530" mass="61604">MFKRLLRIYHTLKYLKPVQFYFRGFYFLRNKIFGNNLKFVSYPIDKKSDLPLLEFPKSRVSYKNIADFEFLNFSKKFKSFRNIDWNYFEFGKLWCYNLNYFDFLLQQDLSKEEGLKLINDYISKAEVLKDGLEPYPISLRNINWIKFLTIHHISNKKIDSFIYSCYLHLLKNLEYHLLGNHLLENAFSIFMGSIYFNDEKLYERAKRNLKTELTEQILDDGAHFELSPMYHHILLERLLDSINFAKSSTEFEDQTFLDFLSKKAEVMLSWMEKMKMSNGDMPLLNDSGLEIAKSADALIEYAQSIGVTASENTILKSSGYRKYKSPNWELITDAGKPGPEYIPGHSHADIGNFILYNNNKPFIIDPGISTYEKNGRRNLERSTEFHNTVVVDAKNQSDVWGGFRLGKRAEVKILKESGSYLKLSHNGYKSICGDHIREFQFSDTLITIQDVLSIGSRNCSAIAYFHLSKSIKIVDKGTDEISFDNGVIMKFANAISIDVEKYNCPDGFNSYITCDKLAVHFNKSLETQIF</sequence>
<evidence type="ECO:0000256" key="3">
    <source>
        <dbReference type="ARBA" id="ARBA00022764"/>
    </source>
</evidence>
<keyword evidence="8" id="KW-1185">Reference proteome</keyword>
<dbReference type="Gene3D" id="2.70.98.70">
    <property type="match status" value="1"/>
</dbReference>
<dbReference type="InterPro" id="IPR008929">
    <property type="entry name" value="Chondroitin_lyas"/>
</dbReference>
<dbReference type="Pfam" id="PF16889">
    <property type="entry name" value="Hepar_II_III_N"/>
    <property type="match status" value="1"/>
</dbReference>
<dbReference type="EMBL" id="BMEC01000007">
    <property type="protein sequence ID" value="GGC37514.1"/>
    <property type="molecule type" value="Genomic_DNA"/>
</dbReference>
<dbReference type="PANTHER" id="PTHR39210:SF1">
    <property type="entry name" value="HEPARIN-SULFATE LYASE"/>
    <property type="match status" value="1"/>
</dbReference>
<dbReference type="PANTHER" id="PTHR39210">
    <property type="entry name" value="HEPARIN-SULFATE LYASE"/>
    <property type="match status" value="1"/>
</dbReference>
<keyword evidence="4" id="KW-0456">Lyase</keyword>
<dbReference type="Pfam" id="PF07940">
    <property type="entry name" value="Hepar_II_III_C"/>
    <property type="match status" value="1"/>
</dbReference>
<accession>A0ABQ1MEW5</accession>
<evidence type="ECO:0000256" key="2">
    <source>
        <dbReference type="ARBA" id="ARBA00022729"/>
    </source>
</evidence>
<reference evidence="8" key="1">
    <citation type="journal article" date="2019" name="Int. J. Syst. Evol. Microbiol.">
        <title>The Global Catalogue of Microorganisms (GCM) 10K type strain sequencing project: providing services to taxonomists for standard genome sequencing and annotation.</title>
        <authorList>
            <consortium name="The Broad Institute Genomics Platform"/>
            <consortium name="The Broad Institute Genome Sequencing Center for Infectious Disease"/>
            <person name="Wu L."/>
            <person name="Ma J."/>
        </authorList>
    </citation>
    <scope>NUCLEOTIDE SEQUENCE [LARGE SCALE GENOMIC DNA]</scope>
    <source>
        <strain evidence="8">CGMCC 1.10832</strain>
    </source>
</reference>
<evidence type="ECO:0000256" key="4">
    <source>
        <dbReference type="ARBA" id="ARBA00023239"/>
    </source>
</evidence>
<dbReference type="Gene3D" id="1.50.10.100">
    <property type="entry name" value="Chondroitin AC/alginate lyase"/>
    <property type="match status" value="1"/>
</dbReference>
<dbReference type="SUPFAM" id="SSF48230">
    <property type="entry name" value="Chondroitin AC/alginate lyase"/>
    <property type="match status" value="1"/>
</dbReference>
<dbReference type="InterPro" id="IPR031680">
    <property type="entry name" value="Hepar_II_III_N"/>
</dbReference>
<proteinExistence type="predicted"/>
<dbReference type="InterPro" id="IPR012480">
    <property type="entry name" value="Hepar_II_III_C"/>
</dbReference>
<evidence type="ECO:0008006" key="9">
    <source>
        <dbReference type="Google" id="ProtNLM"/>
    </source>
</evidence>
<comment type="caution">
    <text evidence="7">The sequence shown here is derived from an EMBL/GenBank/DDBJ whole genome shotgun (WGS) entry which is preliminary data.</text>
</comment>
<feature type="domain" description="Heparinase II/III-like C-terminal" evidence="5">
    <location>
        <begin position="315"/>
        <end position="509"/>
    </location>
</feature>
<gene>
    <name evidence="7" type="ORF">GCM10011506_23580</name>
</gene>
<feature type="domain" description="Heparin-sulfate lyase N-terminal" evidence="6">
    <location>
        <begin position="142"/>
        <end position="291"/>
    </location>
</feature>
<keyword evidence="2" id="KW-0732">Signal</keyword>
<comment type="subcellular location">
    <subcellularLocation>
        <location evidence="1">Periplasm</location>
    </subcellularLocation>
</comment>
<evidence type="ECO:0000259" key="5">
    <source>
        <dbReference type="Pfam" id="PF07940"/>
    </source>
</evidence>
<organism evidence="7 8">
    <name type="scientific">Marivirga lumbricoides</name>
    <dbReference type="NCBI Taxonomy" id="1046115"/>
    <lineage>
        <taxon>Bacteria</taxon>
        <taxon>Pseudomonadati</taxon>
        <taxon>Bacteroidota</taxon>
        <taxon>Cytophagia</taxon>
        <taxon>Cytophagales</taxon>
        <taxon>Marivirgaceae</taxon>
        <taxon>Marivirga</taxon>
    </lineage>
</organism>
<dbReference type="Proteomes" id="UP000636010">
    <property type="component" value="Unassembled WGS sequence"/>
</dbReference>
<name>A0ABQ1MEW5_9BACT</name>